<feature type="transmembrane region" description="Helical" evidence="5">
    <location>
        <begin position="152"/>
        <end position="173"/>
    </location>
</feature>
<sequence length="302" mass="34951">MKYYFILITFCIPFVISSGIDACDTEHSGSDEYWYIPELSTFEIIIGSLILIFTTVSILPQIIKIIRRKTSEGLSPTYLFLMVCNQIFATTNSTILNFPFMESCSDIGLSKCLPPLLSYFQFVSLVIMGFIEYTLFLLFYQDKHSRVFKRVILYYIIIILFFVFAFIMVFISLTKIGICEPFTYYFAYVFGILSSVITFVEYLPQLWKTFSTKSGGSMSLSANTFQTIGFLVVLCFMFFSTEQHVTTILSSVVSLIQHSLLVIMQIKYDYIDFYLCNKRHKKIESPDISQNEETKRLIDSQN</sequence>
<dbReference type="PANTHER" id="PTHR16201">
    <property type="entry name" value="SEVEN TRANSMEMBRANE PROTEIN 1-RELATED"/>
    <property type="match status" value="1"/>
</dbReference>
<feature type="signal peptide" evidence="6">
    <location>
        <begin position="1"/>
        <end position="22"/>
    </location>
</feature>
<evidence type="ECO:0000256" key="6">
    <source>
        <dbReference type="SAM" id="SignalP"/>
    </source>
</evidence>
<dbReference type="GO" id="GO:0016020">
    <property type="term" value="C:membrane"/>
    <property type="evidence" value="ECO:0007669"/>
    <property type="project" value="UniProtKB-SubCell"/>
</dbReference>
<evidence type="ECO:0000256" key="2">
    <source>
        <dbReference type="ARBA" id="ARBA00022692"/>
    </source>
</evidence>
<protein>
    <recommendedName>
        <fullName evidence="9">PQ loop repeat protein</fullName>
    </recommendedName>
</protein>
<name>A0A5K1VBZ4_ENTHI</name>
<dbReference type="VEuPathDB" id="AmoebaDB:EHI5A_060060"/>
<evidence type="ECO:0000256" key="3">
    <source>
        <dbReference type="ARBA" id="ARBA00022989"/>
    </source>
</evidence>
<dbReference type="SMART" id="SM00679">
    <property type="entry name" value="CTNS"/>
    <property type="match status" value="2"/>
</dbReference>
<dbReference type="InterPro" id="IPR051415">
    <property type="entry name" value="LAAT-1"/>
</dbReference>
<dbReference type="InterPro" id="IPR006603">
    <property type="entry name" value="PQ-loop_rpt"/>
</dbReference>
<dbReference type="AlphaFoldDB" id="A0A5K1VBZ4"/>
<proteinExistence type="predicted"/>
<gene>
    <name evidence="7" type="ORF">CL6EHI_052130</name>
</gene>
<feature type="transmembrane region" description="Helical" evidence="5">
    <location>
        <begin position="119"/>
        <end position="140"/>
    </location>
</feature>
<dbReference type="OMA" id="FYLCNKH"/>
<comment type="subcellular location">
    <subcellularLocation>
        <location evidence="1">Membrane</location>
        <topology evidence="1">Multi-pass membrane protein</topology>
    </subcellularLocation>
</comment>
<feature type="transmembrane region" description="Helical" evidence="5">
    <location>
        <begin position="215"/>
        <end position="239"/>
    </location>
</feature>
<reference evidence="7 8" key="1">
    <citation type="submission" date="2016-05" db="EMBL/GenBank/DDBJ databases">
        <title>First whole genome sequencing of Entamoeba histolytica HM1:IMSS-clone-6.</title>
        <authorList>
            <person name="Mukherjee Avik.K."/>
            <person name="Izumyama S."/>
            <person name="Nakada-Tsukui K."/>
            <person name="Nozaki T."/>
        </authorList>
    </citation>
    <scope>NUCLEOTIDE SEQUENCE [LARGE SCALE GENOMIC DNA]</scope>
    <source>
        <strain evidence="7 8">HM1:IMSS clone 6</strain>
    </source>
</reference>
<keyword evidence="2 5" id="KW-0812">Transmembrane</keyword>
<dbReference type="VEuPathDB" id="AmoebaDB:EHI8A_068230"/>
<dbReference type="Proteomes" id="UP000078387">
    <property type="component" value="Unassembled WGS sequence"/>
</dbReference>
<comment type="caution">
    <text evidence="7">The sequence shown here is derived from an EMBL/GenBank/DDBJ whole genome shotgun (WGS) entry which is preliminary data.</text>
</comment>
<keyword evidence="6" id="KW-0732">Signal</keyword>
<dbReference type="VEuPathDB" id="AmoebaDB:EHI_052130"/>
<dbReference type="VEuPathDB" id="AmoebaDB:EHI7A_067380"/>
<feature type="transmembrane region" description="Helical" evidence="5">
    <location>
        <begin position="78"/>
        <end position="99"/>
    </location>
</feature>
<feature type="transmembrane region" description="Helical" evidence="5">
    <location>
        <begin position="245"/>
        <end position="264"/>
    </location>
</feature>
<evidence type="ECO:0000256" key="4">
    <source>
        <dbReference type="ARBA" id="ARBA00023136"/>
    </source>
</evidence>
<evidence type="ECO:0000313" key="7">
    <source>
        <dbReference type="EMBL" id="GAT97744.1"/>
    </source>
</evidence>
<evidence type="ECO:0000313" key="8">
    <source>
        <dbReference type="Proteomes" id="UP000078387"/>
    </source>
</evidence>
<dbReference type="Gene3D" id="1.20.1280.290">
    <property type="match status" value="2"/>
</dbReference>
<dbReference type="PANTHER" id="PTHR16201:SF11">
    <property type="entry name" value="PQ-LOOP REPEAT-CONTAINING PROTEIN"/>
    <property type="match status" value="1"/>
</dbReference>
<evidence type="ECO:0000256" key="1">
    <source>
        <dbReference type="ARBA" id="ARBA00004141"/>
    </source>
</evidence>
<keyword evidence="3 5" id="KW-1133">Transmembrane helix</keyword>
<dbReference type="Pfam" id="PF04193">
    <property type="entry name" value="PQ-loop"/>
    <property type="match status" value="2"/>
</dbReference>
<dbReference type="VEuPathDB" id="AmoebaDB:KM1_112070"/>
<evidence type="ECO:0000256" key="5">
    <source>
        <dbReference type="SAM" id="Phobius"/>
    </source>
</evidence>
<feature type="transmembrane region" description="Helical" evidence="5">
    <location>
        <begin position="46"/>
        <end position="66"/>
    </location>
</feature>
<feature type="chain" id="PRO_5023860717" description="PQ loop repeat protein" evidence="6">
    <location>
        <begin position="23"/>
        <end position="302"/>
    </location>
</feature>
<organism evidence="7 8">
    <name type="scientific">Entamoeba histolytica</name>
    <dbReference type="NCBI Taxonomy" id="5759"/>
    <lineage>
        <taxon>Eukaryota</taxon>
        <taxon>Amoebozoa</taxon>
        <taxon>Evosea</taxon>
        <taxon>Archamoebae</taxon>
        <taxon>Mastigamoebida</taxon>
        <taxon>Entamoebidae</taxon>
        <taxon>Entamoeba</taxon>
    </lineage>
</organism>
<accession>A0A5K1VBZ4</accession>
<dbReference type="EMBL" id="BDEQ01000001">
    <property type="protein sequence ID" value="GAT97744.1"/>
    <property type="molecule type" value="Genomic_DNA"/>
</dbReference>
<keyword evidence="4 5" id="KW-0472">Membrane</keyword>
<feature type="transmembrane region" description="Helical" evidence="5">
    <location>
        <begin position="185"/>
        <end position="203"/>
    </location>
</feature>
<evidence type="ECO:0008006" key="9">
    <source>
        <dbReference type="Google" id="ProtNLM"/>
    </source>
</evidence>